<dbReference type="SUPFAM" id="SSF109604">
    <property type="entry name" value="HD-domain/PDEase-like"/>
    <property type="match status" value="1"/>
</dbReference>
<dbReference type="GO" id="GO:0004309">
    <property type="term" value="F:exopolyphosphatase activity"/>
    <property type="evidence" value="ECO:0007669"/>
    <property type="project" value="TreeGrafter"/>
</dbReference>
<dbReference type="InterPro" id="IPR003695">
    <property type="entry name" value="Ppx_GppA_N"/>
</dbReference>
<evidence type="ECO:0000259" key="2">
    <source>
        <dbReference type="Pfam" id="PF02541"/>
    </source>
</evidence>
<keyword evidence="5" id="KW-1185">Reference proteome</keyword>
<dbReference type="Pfam" id="PF02541">
    <property type="entry name" value="Ppx-GppA"/>
    <property type="match status" value="1"/>
</dbReference>
<feature type="domain" description="Ppx/GppA phosphatase C-terminal" evidence="3">
    <location>
        <begin position="322"/>
        <end position="495"/>
    </location>
</feature>
<dbReference type="FunFam" id="3.30.420.40:FF:000023">
    <property type="entry name" value="Guanosine-5'-triphosphate,3'-diphosphate pyrophosphatase"/>
    <property type="match status" value="1"/>
</dbReference>
<dbReference type="SUPFAM" id="SSF53067">
    <property type="entry name" value="Actin-like ATPase domain"/>
    <property type="match status" value="2"/>
</dbReference>
<evidence type="ECO:0000256" key="1">
    <source>
        <dbReference type="ARBA" id="ARBA00022801"/>
    </source>
</evidence>
<dbReference type="KEGG" id="hhk:HH1059_07020"/>
<dbReference type="Gene3D" id="3.30.420.40">
    <property type="match status" value="1"/>
</dbReference>
<dbReference type="InterPro" id="IPR048950">
    <property type="entry name" value="Ppx_GppA_C"/>
</dbReference>
<evidence type="ECO:0000313" key="4">
    <source>
        <dbReference type="EMBL" id="BAU57388.1"/>
    </source>
</evidence>
<dbReference type="PIRSF" id="PIRSF001267">
    <property type="entry name" value="Pyrophosphatase_GppA_Ppx"/>
    <property type="match status" value="1"/>
</dbReference>
<dbReference type="EMBL" id="AP017372">
    <property type="protein sequence ID" value="BAU57388.1"/>
    <property type="molecule type" value="Genomic_DNA"/>
</dbReference>
<organism evidence="4 5">
    <name type="scientific">Halorhodospira halochloris</name>
    <name type="common">Ectothiorhodospira halochloris</name>
    <dbReference type="NCBI Taxonomy" id="1052"/>
    <lineage>
        <taxon>Bacteria</taxon>
        <taxon>Pseudomonadati</taxon>
        <taxon>Pseudomonadota</taxon>
        <taxon>Gammaproteobacteria</taxon>
        <taxon>Chromatiales</taxon>
        <taxon>Ectothiorhodospiraceae</taxon>
        <taxon>Halorhodospira</taxon>
    </lineage>
</organism>
<dbReference type="GO" id="GO:0006798">
    <property type="term" value="P:polyphosphate catabolic process"/>
    <property type="evidence" value="ECO:0007669"/>
    <property type="project" value="TreeGrafter"/>
</dbReference>
<gene>
    <name evidence="4" type="primary">ppx</name>
    <name evidence="4" type="ORF">HH1059_07020</name>
</gene>
<reference evidence="4" key="1">
    <citation type="submission" date="2016-02" db="EMBL/GenBank/DDBJ databases">
        <title>Halorhodospira halochloris DSM-1059 complete genome, version 2.</title>
        <authorList>
            <person name="Tsukatani Y."/>
        </authorList>
    </citation>
    <scope>NUCLEOTIDE SEQUENCE</scope>
    <source>
        <strain evidence="4">DSM 1059</strain>
    </source>
</reference>
<dbReference type="InterPro" id="IPR043129">
    <property type="entry name" value="ATPase_NBD"/>
</dbReference>
<dbReference type="Proteomes" id="UP000218890">
    <property type="component" value="Chromosome"/>
</dbReference>
<protein>
    <submittedName>
        <fullName evidence="4">Exopolyphosphatase</fullName>
    </submittedName>
</protein>
<dbReference type="Pfam" id="PF21447">
    <property type="entry name" value="Ppx-GppA_III"/>
    <property type="match status" value="1"/>
</dbReference>
<feature type="domain" description="Ppx/GppA phosphatase N-terminal" evidence="2">
    <location>
        <begin position="32"/>
        <end position="308"/>
    </location>
</feature>
<dbReference type="CDD" id="cd24053">
    <property type="entry name" value="ASKHA_NBD_EcPPX-GppA-like"/>
    <property type="match status" value="1"/>
</dbReference>
<dbReference type="RefSeq" id="WP_338033909.1">
    <property type="nucleotide sequence ID" value="NZ_AP017372.2"/>
</dbReference>
<name>A0A110B535_HALHR</name>
<dbReference type="PANTHER" id="PTHR30005">
    <property type="entry name" value="EXOPOLYPHOSPHATASE"/>
    <property type="match status" value="1"/>
</dbReference>
<dbReference type="InterPro" id="IPR050273">
    <property type="entry name" value="GppA/Ppx_hydrolase"/>
</dbReference>
<evidence type="ECO:0000259" key="3">
    <source>
        <dbReference type="Pfam" id="PF21447"/>
    </source>
</evidence>
<dbReference type="InterPro" id="IPR030673">
    <property type="entry name" value="PyroPPase_GppA_Ppx"/>
</dbReference>
<evidence type="ECO:0000313" key="5">
    <source>
        <dbReference type="Proteomes" id="UP000218890"/>
    </source>
</evidence>
<sequence>MGADFGEQVVAAVDLGSNSFHMIVAGLSPETGTLRVIDRLRETVRLAEGLTDQEKNLNCQARERALACLQRFGERLRHFDPGNVRVVGTNTLRRARDADQLMREAEQVLGHPIEVVSGYEEARLVYLGVAHSLGFDSSRRLVVDIGGGSTEIIIGEGESPLQMESMHLGCVRLNNEFFGDGRITAQRMEQAVLQGRLELEPVEGKFRASGWQSAVGASGTVRAVAHFCTHMYATPPGVITADALLRLRKALVEDGSCKKLAAQVGLSADRQIVFPPGVAALSAVFEALDIDRMEVSDGAMREGLLYDLGGRAGLVAGAEDARDASVAALRRRYSVDAEQADRVSRTAMRLHSQVASTWGVADQFCCDILDWAAQLHEVGLDISHAQYHKHGAYILNNADMAGFSRQEQQLLAFLVRVHRRKLARSQISALPQRWTQIGTRLALLLRQAVLLHRSRSEEDIAEPRIQPLEDGLRVSFAGSALEDNPLLRADLEQEQRYLSKAGWRLEFVP</sequence>
<dbReference type="Gene3D" id="3.30.420.150">
    <property type="entry name" value="Exopolyphosphatase. Domain 2"/>
    <property type="match status" value="1"/>
</dbReference>
<proteinExistence type="predicted"/>
<accession>A0A110B535</accession>
<keyword evidence="1" id="KW-0378">Hydrolase</keyword>
<dbReference type="PANTHER" id="PTHR30005:SF14">
    <property type="entry name" value="EXOPOLYPHOSPHATASE"/>
    <property type="match status" value="1"/>
</dbReference>
<dbReference type="AlphaFoldDB" id="A0A110B535"/>
<dbReference type="Gene3D" id="1.10.3210.10">
    <property type="entry name" value="Hypothetical protein af1432"/>
    <property type="match status" value="1"/>
</dbReference>